<evidence type="ECO:0000313" key="2">
    <source>
        <dbReference type="EMBL" id="BDQ32963.1"/>
    </source>
</evidence>
<sequence>MRYKLQMTDTDFGVGMFAAVPDVNLSFNEMIDYLRKHPFDDHMHEFVLQGFKDFRTRKLEKLIKEVMKDGGQSDPVLAAVLFEACICHRRQAPLLKHFDGLDPAGLLPYTPAIHIRSHLLEDQDRHRAWIRLFGDNIFTLAPLPAPGDGPEPVFTDKDLDIPAPATAAQARQALDGQLPPPKPRRPLEETIEHAFSVLDKADAPLGPAMQHKASLSPIATLRHWMTKTRTANGSLSNSLEAIQTSYGRGLFRARADASCCMEMAERFSSYASFGPAGVLKYKQSYPLVHASFDELDVPAVDPNAIRLEVPYAGQKLHWMEGHAPDGSPMLIPVQFVFLFCNLDEQSLFSALGSTGLASGNTMPEAKVAALTEVIERDSDATIPFDPSRCFRVESDDPEIRKLLDGYREDGIDVWFMDVTTELGVPCYKSVVLGRHGDVNKGGGCGLSGPSALVSAMTETAYPYPGPKSGPAPEGLPVRRLEDLPDYSTGSADGDLMVLEKTLMNNGYTPAYADLTRKDLDIPVCRAVIPGLELISDFDHYSRVSPRLFRNYLAMFEEAKPLTPR</sequence>
<accession>A0ABM8ANJ1</accession>
<dbReference type="PANTHER" id="PTHR37809">
    <property type="entry name" value="RIBOSOMAL PROTEIN S12 METHYLTHIOTRANSFERASE ACCESSORY FACTOR YCAO"/>
    <property type="match status" value="1"/>
</dbReference>
<reference evidence="2" key="1">
    <citation type="submission" date="2022-08" db="EMBL/GenBank/DDBJ databases">
        <title>Genome Sequence of the sulphate-reducing bacterium, Pseudodesulfovibrio portus JCM14722.</title>
        <authorList>
            <person name="Kondo R."/>
            <person name="Kataoka T."/>
        </authorList>
    </citation>
    <scope>NUCLEOTIDE SEQUENCE</scope>
    <source>
        <strain evidence="2">JCM 14722</strain>
    </source>
</reference>
<dbReference type="PANTHER" id="PTHR37809:SF1">
    <property type="entry name" value="RIBOSOMAL PROTEIN S12 METHYLTHIOTRANSFERASE ACCESSORY FACTOR YCAO"/>
    <property type="match status" value="1"/>
</dbReference>
<keyword evidence="3" id="KW-1185">Reference proteome</keyword>
<dbReference type="InterPro" id="IPR003776">
    <property type="entry name" value="YcaO-like_dom"/>
</dbReference>
<evidence type="ECO:0000313" key="3">
    <source>
        <dbReference type="Proteomes" id="UP001061361"/>
    </source>
</evidence>
<protein>
    <recommendedName>
        <fullName evidence="1">YcaO domain-containing protein</fullName>
    </recommendedName>
</protein>
<dbReference type="Gene3D" id="3.30.1330.230">
    <property type="match status" value="1"/>
</dbReference>
<dbReference type="EMBL" id="AP026708">
    <property type="protein sequence ID" value="BDQ32963.1"/>
    <property type="molecule type" value="Genomic_DNA"/>
</dbReference>
<feature type="domain" description="YcaO" evidence="1">
    <location>
        <begin position="247"/>
        <end position="564"/>
    </location>
</feature>
<dbReference type="PROSITE" id="PS51664">
    <property type="entry name" value="YCAO"/>
    <property type="match status" value="1"/>
</dbReference>
<organism evidence="2 3">
    <name type="scientific">Pseudodesulfovibrio portus</name>
    <dbReference type="NCBI Taxonomy" id="231439"/>
    <lineage>
        <taxon>Bacteria</taxon>
        <taxon>Pseudomonadati</taxon>
        <taxon>Thermodesulfobacteriota</taxon>
        <taxon>Desulfovibrionia</taxon>
        <taxon>Desulfovibrionales</taxon>
        <taxon>Desulfovibrionaceae</taxon>
    </lineage>
</organism>
<gene>
    <name evidence="2" type="ORF">JCM14722_05050</name>
</gene>
<dbReference type="Pfam" id="PF02624">
    <property type="entry name" value="YcaO"/>
    <property type="match status" value="2"/>
</dbReference>
<evidence type="ECO:0000259" key="1">
    <source>
        <dbReference type="PROSITE" id="PS51664"/>
    </source>
</evidence>
<dbReference type="Proteomes" id="UP001061361">
    <property type="component" value="Chromosome"/>
</dbReference>
<proteinExistence type="predicted"/>
<dbReference type="RefSeq" id="WP_264983020.1">
    <property type="nucleotide sequence ID" value="NZ_AP026708.1"/>
</dbReference>
<name>A0ABM8ANJ1_9BACT</name>